<protein>
    <submittedName>
        <fullName evidence="1">9976_t:CDS:1</fullName>
    </submittedName>
</protein>
<comment type="caution">
    <text evidence="1">The sequence shown here is derived from an EMBL/GenBank/DDBJ whole genome shotgun (WGS) entry which is preliminary data.</text>
</comment>
<reference evidence="1" key="1">
    <citation type="submission" date="2021-06" db="EMBL/GenBank/DDBJ databases">
        <authorList>
            <person name="Kallberg Y."/>
            <person name="Tangrot J."/>
            <person name="Rosling A."/>
        </authorList>
    </citation>
    <scope>NUCLEOTIDE SEQUENCE</scope>
    <source>
        <strain evidence="1">IN212</strain>
    </source>
</reference>
<name>A0A9N9CJM1_9GLOM</name>
<dbReference type="OrthoDB" id="2429280at2759"/>
<dbReference type="AlphaFoldDB" id="A0A9N9CJM1"/>
<dbReference type="EMBL" id="CAJVPZ010008828">
    <property type="protein sequence ID" value="CAG8602324.1"/>
    <property type="molecule type" value="Genomic_DNA"/>
</dbReference>
<proteinExistence type="predicted"/>
<dbReference type="Proteomes" id="UP000789396">
    <property type="component" value="Unassembled WGS sequence"/>
</dbReference>
<evidence type="ECO:0000313" key="2">
    <source>
        <dbReference type="Proteomes" id="UP000789396"/>
    </source>
</evidence>
<organism evidence="1 2">
    <name type="scientific">Racocetra fulgida</name>
    <dbReference type="NCBI Taxonomy" id="60492"/>
    <lineage>
        <taxon>Eukaryota</taxon>
        <taxon>Fungi</taxon>
        <taxon>Fungi incertae sedis</taxon>
        <taxon>Mucoromycota</taxon>
        <taxon>Glomeromycotina</taxon>
        <taxon>Glomeromycetes</taxon>
        <taxon>Diversisporales</taxon>
        <taxon>Gigasporaceae</taxon>
        <taxon>Racocetra</taxon>
    </lineage>
</organism>
<feature type="non-terminal residue" evidence="1">
    <location>
        <position position="59"/>
    </location>
</feature>
<accession>A0A9N9CJM1</accession>
<gene>
    <name evidence="1" type="ORF">RFULGI_LOCUS6652</name>
</gene>
<sequence>MKLKTNMRLLQSANEPDAEAQKEFTEWLLKIGEGHIPPINGLETDIIKILRNFVLQSQD</sequence>
<keyword evidence="2" id="KW-1185">Reference proteome</keyword>
<evidence type="ECO:0000313" key="1">
    <source>
        <dbReference type="EMBL" id="CAG8602324.1"/>
    </source>
</evidence>